<dbReference type="CDD" id="cd17470">
    <property type="entry name" value="T3SS_Flik_C"/>
    <property type="match status" value="1"/>
</dbReference>
<dbReference type="Pfam" id="PF02120">
    <property type="entry name" value="Flg_hook"/>
    <property type="match status" value="1"/>
</dbReference>
<evidence type="ECO:0000256" key="1">
    <source>
        <dbReference type="SAM" id="MobiDB-lite"/>
    </source>
</evidence>
<dbReference type="Proteomes" id="UP000308121">
    <property type="component" value="Unassembled WGS sequence"/>
</dbReference>
<name>A0A7Z8JW77_9CELL</name>
<dbReference type="AlphaFoldDB" id="A0A7Z8JW77"/>
<feature type="compositionally biased region" description="Low complexity" evidence="1">
    <location>
        <begin position="144"/>
        <end position="164"/>
    </location>
</feature>
<proteinExistence type="predicted"/>
<feature type="region of interest" description="Disordered" evidence="1">
    <location>
        <begin position="113"/>
        <end position="173"/>
    </location>
</feature>
<gene>
    <name evidence="3" type="ORF">FA014_19145</name>
</gene>
<comment type="caution">
    <text evidence="3">The sequence shown here is derived from an EMBL/GenBank/DDBJ whole genome shotgun (WGS) entry which is preliminary data.</text>
</comment>
<dbReference type="EMBL" id="SZYE01000301">
    <property type="protein sequence ID" value="TKR21928.1"/>
    <property type="molecule type" value="Genomic_DNA"/>
</dbReference>
<feature type="compositionally biased region" description="Basic and acidic residues" evidence="1">
    <location>
        <begin position="133"/>
        <end position="143"/>
    </location>
</feature>
<reference evidence="3 4" key="1">
    <citation type="submission" date="2019-05" db="EMBL/GenBank/DDBJ databases">
        <title>Genome sequence of Cellulomonas hominis strain CS1.</title>
        <authorList>
            <person name="Belmont J."/>
            <person name="Maclea K.S."/>
        </authorList>
    </citation>
    <scope>NUCLEOTIDE SEQUENCE [LARGE SCALE GENOMIC DNA]</scope>
    <source>
        <strain evidence="3 4">CS1</strain>
    </source>
</reference>
<feature type="non-terminal residue" evidence="3">
    <location>
        <position position="1"/>
    </location>
</feature>
<evidence type="ECO:0000313" key="3">
    <source>
        <dbReference type="EMBL" id="TKR21928.1"/>
    </source>
</evidence>
<dbReference type="InterPro" id="IPR021136">
    <property type="entry name" value="Flagellar_hook_control-like_C"/>
</dbReference>
<evidence type="ECO:0000259" key="2">
    <source>
        <dbReference type="Pfam" id="PF02120"/>
    </source>
</evidence>
<dbReference type="Gene3D" id="3.30.750.140">
    <property type="match status" value="1"/>
</dbReference>
<feature type="domain" description="Flagellar hook-length control protein-like C-terminal" evidence="2">
    <location>
        <begin position="48"/>
        <end position="111"/>
    </location>
</feature>
<keyword evidence="3" id="KW-0966">Cell projection</keyword>
<protein>
    <submittedName>
        <fullName evidence="3">Flagellar hook-length control protein FliK</fullName>
    </submittedName>
</protein>
<dbReference type="InterPro" id="IPR038610">
    <property type="entry name" value="FliK-like_C_sf"/>
</dbReference>
<sequence>PAAPAAAPAALQVGTVQHRVAAAAATPAPLSDQLAAKIGEQLPALRSAGTGQHVLTLHVDPEHFGPVKVVAHISADAVRVELVGATDAARDALKQSLPDLRRDLAATGLSSDVRLGADGAGTGAGDRAGADAAGRREGGRPDGTRPGSGAAPGAAAPAPTRPSAHAGGLDLLV</sequence>
<keyword evidence="3" id="KW-0282">Flagellum</keyword>
<accession>A0A7Z8JW77</accession>
<organism evidence="3 4">
    <name type="scientific">Cellulomonas hominis</name>
    <dbReference type="NCBI Taxonomy" id="156981"/>
    <lineage>
        <taxon>Bacteria</taxon>
        <taxon>Bacillati</taxon>
        <taxon>Actinomycetota</taxon>
        <taxon>Actinomycetes</taxon>
        <taxon>Micrococcales</taxon>
        <taxon>Cellulomonadaceae</taxon>
        <taxon>Cellulomonas</taxon>
    </lineage>
</organism>
<dbReference type="RefSeq" id="WP_195969389.1">
    <property type="nucleotide sequence ID" value="NZ_SZYE01000301.1"/>
</dbReference>
<evidence type="ECO:0000313" key="4">
    <source>
        <dbReference type="Proteomes" id="UP000308121"/>
    </source>
</evidence>
<keyword evidence="3" id="KW-0969">Cilium</keyword>